<dbReference type="Gene3D" id="1.25.40.10">
    <property type="entry name" value="Tetratricopeptide repeat domain"/>
    <property type="match status" value="1"/>
</dbReference>
<evidence type="ECO:0000313" key="1">
    <source>
        <dbReference type="EMBL" id="GAA1771402.1"/>
    </source>
</evidence>
<evidence type="ECO:0008006" key="3">
    <source>
        <dbReference type="Google" id="ProtNLM"/>
    </source>
</evidence>
<dbReference type="Pfam" id="PF14559">
    <property type="entry name" value="TPR_19"/>
    <property type="match status" value="1"/>
</dbReference>
<dbReference type="InterPro" id="IPR011990">
    <property type="entry name" value="TPR-like_helical_dom_sf"/>
</dbReference>
<dbReference type="SUPFAM" id="SSF48452">
    <property type="entry name" value="TPR-like"/>
    <property type="match status" value="1"/>
</dbReference>
<dbReference type="EMBL" id="BAAALS010000030">
    <property type="protein sequence ID" value="GAA1771402.1"/>
    <property type="molecule type" value="Genomic_DNA"/>
</dbReference>
<gene>
    <name evidence="1" type="ORF">GCM10009681_48560</name>
</gene>
<accession>A0ABP4X6I0</accession>
<proteinExistence type="predicted"/>
<reference evidence="2" key="1">
    <citation type="journal article" date="2019" name="Int. J. Syst. Evol. Microbiol.">
        <title>The Global Catalogue of Microorganisms (GCM) 10K type strain sequencing project: providing services to taxonomists for standard genome sequencing and annotation.</title>
        <authorList>
            <consortium name="The Broad Institute Genomics Platform"/>
            <consortium name="The Broad Institute Genome Sequencing Center for Infectious Disease"/>
            <person name="Wu L."/>
            <person name="Ma J."/>
        </authorList>
    </citation>
    <scope>NUCLEOTIDE SEQUENCE [LARGE SCALE GENOMIC DNA]</scope>
    <source>
        <strain evidence="2">JCM 13249</strain>
    </source>
</reference>
<comment type="caution">
    <text evidence="1">The sequence shown here is derived from an EMBL/GenBank/DDBJ whole genome shotgun (WGS) entry which is preliminary data.</text>
</comment>
<protein>
    <recommendedName>
        <fullName evidence="3">Tetratricopeptide repeat protein</fullName>
    </recommendedName>
</protein>
<keyword evidence="2" id="KW-1185">Reference proteome</keyword>
<dbReference type="Proteomes" id="UP001500655">
    <property type="component" value="Unassembled WGS sequence"/>
</dbReference>
<organism evidence="1 2">
    <name type="scientific">Luedemannella helvata</name>
    <dbReference type="NCBI Taxonomy" id="349315"/>
    <lineage>
        <taxon>Bacteria</taxon>
        <taxon>Bacillati</taxon>
        <taxon>Actinomycetota</taxon>
        <taxon>Actinomycetes</taxon>
        <taxon>Micromonosporales</taxon>
        <taxon>Micromonosporaceae</taxon>
        <taxon>Luedemannella</taxon>
    </lineage>
</organism>
<sequence>MVDPWEGVVVMDYVEEYRRAELFMEAGDPHEAARILQPLLVAEPGNAAVRLQLALAYFASAQLRRAEGELRALVERDPTDHYAHHVLGRTLERLNRHAEALPHLRLASAMSPLDDYRQAVDRVAARVNVRGVPGGPPSAS</sequence>
<name>A0ABP4X6I0_9ACTN</name>
<evidence type="ECO:0000313" key="2">
    <source>
        <dbReference type="Proteomes" id="UP001500655"/>
    </source>
</evidence>